<proteinExistence type="predicted"/>
<dbReference type="AlphaFoldDB" id="A0A1D6MH49"/>
<evidence type="ECO:0000313" key="1">
    <source>
        <dbReference type="EMBL" id="ONM28749.1"/>
    </source>
</evidence>
<dbReference type="ExpressionAtlas" id="A0A1D6MH49">
    <property type="expression patterns" value="baseline and differential"/>
</dbReference>
<accession>A0A1D6MH49</accession>
<gene>
    <name evidence="1" type="ORF">ZEAMMB73_Zm00001d039421</name>
</gene>
<protein>
    <submittedName>
        <fullName evidence="1">Uncharacterized protein</fullName>
    </submittedName>
</protein>
<sequence>MVKGPLGLDFAVATLNYWVHKGIAFICEIRETDKGHERILETINTVGHDEAKLFLGAFSSYDRHRDMQMDIDNMSYEAQNICNLVFDKSSKICLGVWSTHEPVHINPSDPSRYQQNGTPAKERSQCTVQGKYDSIIVEVKSYYMSMSRYRDDKKRKGEIMKVYANDQIKTCVEFPECFVSDEQSSTCKFLLCALVVIGRKTHVVGRGLMSTITMDVDTTARVDEFLVTTFVGPLVEEDLTRGVW</sequence>
<reference evidence="1" key="1">
    <citation type="submission" date="2015-12" db="EMBL/GenBank/DDBJ databases">
        <title>Update maize B73 reference genome by single molecule sequencing technologies.</title>
        <authorList>
            <consortium name="Maize Genome Sequencing Project"/>
            <person name="Ware D."/>
        </authorList>
    </citation>
    <scope>NUCLEOTIDE SEQUENCE [LARGE SCALE GENOMIC DNA]</scope>
    <source>
        <tissue evidence="1">Seedling</tissue>
    </source>
</reference>
<dbReference type="IntAct" id="A0A1D6MH49">
    <property type="interactions" value="1"/>
</dbReference>
<dbReference type="EMBL" id="CM007649">
    <property type="protein sequence ID" value="ONM28749.1"/>
    <property type="molecule type" value="Genomic_DNA"/>
</dbReference>
<organism evidence="1">
    <name type="scientific">Zea mays</name>
    <name type="common">Maize</name>
    <dbReference type="NCBI Taxonomy" id="4577"/>
    <lineage>
        <taxon>Eukaryota</taxon>
        <taxon>Viridiplantae</taxon>
        <taxon>Streptophyta</taxon>
        <taxon>Embryophyta</taxon>
        <taxon>Tracheophyta</taxon>
        <taxon>Spermatophyta</taxon>
        <taxon>Magnoliopsida</taxon>
        <taxon>Liliopsida</taxon>
        <taxon>Poales</taxon>
        <taxon>Poaceae</taxon>
        <taxon>PACMAD clade</taxon>
        <taxon>Panicoideae</taxon>
        <taxon>Andropogonodae</taxon>
        <taxon>Andropogoneae</taxon>
        <taxon>Tripsacinae</taxon>
        <taxon>Zea</taxon>
    </lineage>
</organism>
<name>A0A1D6MH49_MAIZE</name>
<dbReference type="InParanoid" id="A0A1D6MH49"/>